<evidence type="ECO:0000313" key="2">
    <source>
        <dbReference type="EMBL" id="GAG80186.1"/>
    </source>
</evidence>
<accession>X1C700</accession>
<dbReference type="GO" id="GO:0008757">
    <property type="term" value="F:S-adenosylmethionine-dependent methyltransferase activity"/>
    <property type="evidence" value="ECO:0007669"/>
    <property type="project" value="InterPro"/>
</dbReference>
<gene>
    <name evidence="2" type="ORF">S01H4_33510</name>
</gene>
<dbReference type="PANTHER" id="PTHR43861">
    <property type="entry name" value="TRANS-ACONITATE 2-METHYLTRANSFERASE-RELATED"/>
    <property type="match status" value="1"/>
</dbReference>
<dbReference type="CDD" id="cd02440">
    <property type="entry name" value="AdoMet_MTases"/>
    <property type="match status" value="1"/>
</dbReference>
<dbReference type="InterPro" id="IPR013216">
    <property type="entry name" value="Methyltransf_11"/>
</dbReference>
<comment type="caution">
    <text evidence="2">The sequence shown here is derived from an EMBL/GenBank/DDBJ whole genome shotgun (WGS) entry which is preliminary data.</text>
</comment>
<name>X1C700_9ZZZZ</name>
<dbReference type="SUPFAM" id="SSF53335">
    <property type="entry name" value="S-adenosyl-L-methionine-dependent methyltransferases"/>
    <property type="match status" value="1"/>
</dbReference>
<reference evidence="2" key="1">
    <citation type="journal article" date="2014" name="Front. Microbiol.">
        <title>High frequency of phylogenetically diverse reductive dehalogenase-homologous genes in deep subseafloor sedimentary metagenomes.</title>
        <authorList>
            <person name="Kawai M."/>
            <person name="Futagami T."/>
            <person name="Toyoda A."/>
            <person name="Takaki Y."/>
            <person name="Nishi S."/>
            <person name="Hori S."/>
            <person name="Arai W."/>
            <person name="Tsubouchi T."/>
            <person name="Morono Y."/>
            <person name="Uchiyama I."/>
            <person name="Ito T."/>
            <person name="Fujiyama A."/>
            <person name="Inagaki F."/>
            <person name="Takami H."/>
        </authorList>
    </citation>
    <scope>NUCLEOTIDE SEQUENCE</scope>
    <source>
        <strain evidence="2">Expedition CK06-06</strain>
    </source>
</reference>
<feature type="domain" description="Methyltransferase type 11" evidence="1">
    <location>
        <begin position="37"/>
        <end position="89"/>
    </location>
</feature>
<sequence length="174" mass="20570">MNYSLKNKKILHVAPEENLSKYLKNLSTSYISIDLHDKDVMIKMDVTNLEFKDKMFDLILCNHVLEHIQDDIKAMKELYRVLNNNGLAILQVPISYQLEKTFEDFSIVEEKERLMNFGQEDHVRIYGQDYFDRLKSVGFQVHKLYEPSEIGFNASFLRRTGLIENEKLIICFKQ</sequence>
<dbReference type="EMBL" id="BART01017645">
    <property type="protein sequence ID" value="GAG80186.1"/>
    <property type="molecule type" value="Genomic_DNA"/>
</dbReference>
<dbReference type="InterPro" id="IPR029063">
    <property type="entry name" value="SAM-dependent_MTases_sf"/>
</dbReference>
<proteinExistence type="predicted"/>
<dbReference type="Pfam" id="PF08241">
    <property type="entry name" value="Methyltransf_11"/>
    <property type="match status" value="1"/>
</dbReference>
<organism evidence="2">
    <name type="scientific">marine sediment metagenome</name>
    <dbReference type="NCBI Taxonomy" id="412755"/>
    <lineage>
        <taxon>unclassified sequences</taxon>
        <taxon>metagenomes</taxon>
        <taxon>ecological metagenomes</taxon>
    </lineage>
</organism>
<protein>
    <recommendedName>
        <fullName evidence="1">Methyltransferase type 11 domain-containing protein</fullName>
    </recommendedName>
</protein>
<dbReference type="AlphaFoldDB" id="X1C700"/>
<dbReference type="Gene3D" id="3.40.50.150">
    <property type="entry name" value="Vaccinia Virus protein VP39"/>
    <property type="match status" value="1"/>
</dbReference>
<evidence type="ECO:0000259" key="1">
    <source>
        <dbReference type="Pfam" id="PF08241"/>
    </source>
</evidence>